<sequence>MEPLSVNPGVAAIGTQVVANGVRGLAAGTAATAEVTALVPAGAEEVSVHAVAAFAAEGVQTLGINALAQEELSRAGAAYIQAAGTYEAVDAANAAGLV</sequence>
<dbReference type="Pfam" id="PF00934">
    <property type="entry name" value="PE"/>
    <property type="match status" value="1"/>
</dbReference>
<dbReference type="InterPro" id="IPR000084">
    <property type="entry name" value="PE-PGRS_N"/>
</dbReference>
<accession>A0A1X0C1M1</accession>
<keyword evidence="2" id="KW-1185">Reference proteome</keyword>
<evidence type="ECO:0000313" key="1">
    <source>
        <dbReference type="EMBL" id="BBY44973.1"/>
    </source>
</evidence>
<dbReference type="Proteomes" id="UP000466431">
    <property type="component" value="Chromosome"/>
</dbReference>
<dbReference type="EMBL" id="AP022591">
    <property type="protein sequence ID" value="BBY44973.1"/>
    <property type="molecule type" value="Genomic_DNA"/>
</dbReference>
<reference evidence="1 2" key="1">
    <citation type="journal article" date="2019" name="Emerg. Microbes Infect.">
        <title>Comprehensive subspecies identification of 175 nontuberculous mycobacteria species based on 7547 genomic profiles.</title>
        <authorList>
            <person name="Matsumoto Y."/>
            <person name="Kinjo T."/>
            <person name="Motooka D."/>
            <person name="Nabeya D."/>
            <person name="Jung N."/>
            <person name="Uechi K."/>
            <person name="Horii T."/>
            <person name="Iida T."/>
            <person name="Fujita J."/>
            <person name="Nakamura S."/>
        </authorList>
    </citation>
    <scope>NUCLEOTIDE SEQUENCE [LARGE SCALE GENOMIC DNA]</scope>
    <source>
        <strain evidence="1 2">JCM 18439</strain>
    </source>
</reference>
<protein>
    <submittedName>
        <fullName evidence="1">Putative PE family protein PE35</fullName>
    </submittedName>
</protein>
<dbReference type="RefSeq" id="WP_067225316.1">
    <property type="nucleotide sequence ID" value="NZ_AP022591.1"/>
</dbReference>
<evidence type="ECO:0000313" key="2">
    <source>
        <dbReference type="Proteomes" id="UP000466431"/>
    </source>
</evidence>
<organism evidence="1 2">
    <name type="scientific">Mycolicibacterium celeriflavum</name>
    <name type="common">Mycobacterium celeriflavum</name>
    <dbReference type="NCBI Taxonomy" id="1249101"/>
    <lineage>
        <taxon>Bacteria</taxon>
        <taxon>Bacillati</taxon>
        <taxon>Actinomycetota</taxon>
        <taxon>Actinomycetes</taxon>
        <taxon>Mycobacteriales</taxon>
        <taxon>Mycobacteriaceae</taxon>
        <taxon>Mycolicibacterium</taxon>
    </lineage>
</organism>
<dbReference type="KEGG" id="mcee:MCEL_32680"/>
<dbReference type="STRING" id="1249101.BST21_02805"/>
<name>A0A1X0C1M1_MYCCF</name>
<dbReference type="Gene3D" id="1.10.287.850">
    <property type="entry name" value="HP0062-like domain"/>
    <property type="match status" value="1"/>
</dbReference>
<proteinExistence type="predicted"/>
<dbReference type="AlphaFoldDB" id="A0A1X0C1M1"/>
<dbReference type="OrthoDB" id="4753420at2"/>
<gene>
    <name evidence="1" type="primary">PE35</name>
    <name evidence="1" type="ORF">MCEL_32680</name>
</gene>